<dbReference type="RefSeq" id="WP_133774441.1">
    <property type="nucleotide sequence ID" value="NZ_SNZR01000017.1"/>
</dbReference>
<dbReference type="EMBL" id="SNZR01000017">
    <property type="protein sequence ID" value="TDR85439.1"/>
    <property type="molecule type" value="Genomic_DNA"/>
</dbReference>
<feature type="domain" description="DUF5615" evidence="2">
    <location>
        <begin position="1"/>
        <end position="109"/>
    </location>
</feature>
<sequence length="130" mass="13962">MRFVVDMNLSPVWTDVLRSDGHDAVHWQDLGPRHARDEEILTRAGEDSRVILTADLDFGEAVVRGRLTAPSVVQLRCGNVDPAEVGQAVLAALREAGGALAGGAVLTIDKDRSRMRRGQQSTSSTDPSDG</sequence>
<keyword evidence="4" id="KW-1185">Reference proteome</keyword>
<gene>
    <name evidence="3" type="ORF">EV668_4560</name>
</gene>
<evidence type="ECO:0000259" key="2">
    <source>
        <dbReference type="Pfam" id="PF18480"/>
    </source>
</evidence>
<name>A0A4V3DWM7_9HYPH</name>
<evidence type="ECO:0000313" key="4">
    <source>
        <dbReference type="Proteomes" id="UP000295122"/>
    </source>
</evidence>
<dbReference type="Proteomes" id="UP000295122">
    <property type="component" value="Unassembled WGS sequence"/>
</dbReference>
<evidence type="ECO:0000313" key="3">
    <source>
        <dbReference type="EMBL" id="TDR85439.1"/>
    </source>
</evidence>
<feature type="compositionally biased region" description="Polar residues" evidence="1">
    <location>
        <begin position="118"/>
        <end position="130"/>
    </location>
</feature>
<dbReference type="Pfam" id="PF18480">
    <property type="entry name" value="DUF5615"/>
    <property type="match status" value="1"/>
</dbReference>
<organism evidence="3 4">
    <name type="scientific">Enterovirga rhinocerotis</name>
    <dbReference type="NCBI Taxonomy" id="1339210"/>
    <lineage>
        <taxon>Bacteria</taxon>
        <taxon>Pseudomonadati</taxon>
        <taxon>Pseudomonadota</taxon>
        <taxon>Alphaproteobacteria</taxon>
        <taxon>Hyphomicrobiales</taxon>
        <taxon>Methylobacteriaceae</taxon>
        <taxon>Enterovirga</taxon>
    </lineage>
</organism>
<proteinExistence type="predicted"/>
<reference evidence="3 4" key="1">
    <citation type="submission" date="2019-03" db="EMBL/GenBank/DDBJ databases">
        <title>Genomic Encyclopedia of Type Strains, Phase IV (KMG-IV): sequencing the most valuable type-strain genomes for metagenomic binning, comparative biology and taxonomic classification.</title>
        <authorList>
            <person name="Goeker M."/>
        </authorList>
    </citation>
    <scope>NUCLEOTIDE SEQUENCE [LARGE SCALE GENOMIC DNA]</scope>
    <source>
        <strain evidence="3 4">DSM 25903</strain>
    </source>
</reference>
<evidence type="ECO:0000256" key="1">
    <source>
        <dbReference type="SAM" id="MobiDB-lite"/>
    </source>
</evidence>
<comment type="caution">
    <text evidence="3">The sequence shown here is derived from an EMBL/GenBank/DDBJ whole genome shotgun (WGS) entry which is preliminary data.</text>
</comment>
<dbReference type="AlphaFoldDB" id="A0A4V3DWM7"/>
<dbReference type="InterPro" id="IPR041049">
    <property type="entry name" value="DUF5615"/>
</dbReference>
<protein>
    <submittedName>
        <fullName evidence="3">Putative nuclease of predicted toxin-antitoxin system</fullName>
    </submittedName>
</protein>
<accession>A0A4V3DWM7</accession>
<dbReference type="OrthoDB" id="27473at2"/>
<feature type="region of interest" description="Disordered" evidence="1">
    <location>
        <begin position="110"/>
        <end position="130"/>
    </location>
</feature>